<dbReference type="Proteomes" id="UP001234989">
    <property type="component" value="Chromosome 6"/>
</dbReference>
<dbReference type="PANTHER" id="PTHR45654">
    <property type="entry name" value="HOMEOBOX-LEUCINE ZIPPER PROTEIN MERISTEM L1"/>
    <property type="match status" value="1"/>
</dbReference>
<evidence type="ECO:0000256" key="1">
    <source>
        <dbReference type="SAM" id="Phobius"/>
    </source>
</evidence>
<dbReference type="AlphaFoldDB" id="A0AAF0R7Y4"/>
<feature type="transmembrane region" description="Helical" evidence="1">
    <location>
        <begin position="34"/>
        <end position="50"/>
    </location>
</feature>
<name>A0AAF0R7Y4_SOLVR</name>
<dbReference type="EMBL" id="CP133617">
    <property type="protein sequence ID" value="WMV33169.1"/>
    <property type="molecule type" value="Genomic_DNA"/>
</dbReference>
<evidence type="ECO:0000313" key="2">
    <source>
        <dbReference type="EMBL" id="WMV33169.1"/>
    </source>
</evidence>
<protein>
    <submittedName>
        <fullName evidence="2">Uncharacterized protein</fullName>
    </submittedName>
</protein>
<sequence>MLMNKMQSQWVEMFPCIIGKVNTFDVISTGIGETKSGTLLLVLGLLWMSLSTQSKRVRNNIKLRNVEGSLLVELLTMCLMVILRACVGFGAQRWMSSLQRLSEFLRVMTSFVDSIGNREYFLIAPSP</sequence>
<feature type="transmembrane region" description="Helical" evidence="1">
    <location>
        <begin position="70"/>
        <end position="91"/>
    </location>
</feature>
<keyword evidence="3" id="KW-1185">Reference proteome</keyword>
<dbReference type="PANTHER" id="PTHR45654:SF20">
    <property type="entry name" value="HOMEOBOX PROTEIN"/>
    <property type="match status" value="1"/>
</dbReference>
<keyword evidence="1" id="KW-0812">Transmembrane</keyword>
<evidence type="ECO:0000313" key="3">
    <source>
        <dbReference type="Proteomes" id="UP001234989"/>
    </source>
</evidence>
<accession>A0AAF0R7Y4</accession>
<keyword evidence="1" id="KW-1133">Transmembrane helix</keyword>
<proteinExistence type="predicted"/>
<keyword evidence="1" id="KW-0472">Membrane</keyword>
<reference evidence="2" key="1">
    <citation type="submission" date="2023-08" db="EMBL/GenBank/DDBJ databases">
        <title>A de novo genome assembly of Solanum verrucosum Schlechtendal, a Mexican diploid species geographically isolated from the other diploid A-genome species in potato relatives.</title>
        <authorList>
            <person name="Hosaka K."/>
        </authorList>
    </citation>
    <scope>NUCLEOTIDE SEQUENCE</scope>
    <source>
        <tissue evidence="2">Young leaves</tissue>
    </source>
</reference>
<gene>
    <name evidence="2" type="ORF">MTR67_026554</name>
</gene>
<organism evidence="2 3">
    <name type="scientific">Solanum verrucosum</name>
    <dbReference type="NCBI Taxonomy" id="315347"/>
    <lineage>
        <taxon>Eukaryota</taxon>
        <taxon>Viridiplantae</taxon>
        <taxon>Streptophyta</taxon>
        <taxon>Embryophyta</taxon>
        <taxon>Tracheophyta</taxon>
        <taxon>Spermatophyta</taxon>
        <taxon>Magnoliopsida</taxon>
        <taxon>eudicotyledons</taxon>
        <taxon>Gunneridae</taxon>
        <taxon>Pentapetalae</taxon>
        <taxon>asterids</taxon>
        <taxon>lamiids</taxon>
        <taxon>Solanales</taxon>
        <taxon>Solanaceae</taxon>
        <taxon>Solanoideae</taxon>
        <taxon>Solaneae</taxon>
        <taxon>Solanum</taxon>
    </lineage>
</organism>
<dbReference type="InterPro" id="IPR042160">
    <property type="entry name" value="HD-Zip_IV"/>
</dbReference>